<dbReference type="Proteomes" id="UP000617634">
    <property type="component" value="Unassembled WGS sequence"/>
</dbReference>
<evidence type="ECO:0000313" key="1">
    <source>
        <dbReference type="EMBL" id="MBH0114680.1"/>
    </source>
</evidence>
<gene>
    <name evidence="1" type="ORF">I5E68_17160</name>
</gene>
<dbReference type="Gene3D" id="3.40.50.12580">
    <property type="match status" value="1"/>
</dbReference>
<protein>
    <submittedName>
        <fullName evidence="1">Glycosyl transferase</fullName>
    </submittedName>
</protein>
<sequence length="374" mass="41793">MHRIAFSLIGGAHQFLHGVAVLAELSRRAEVEARAYVVSGDDAVSLREMLDRLGAGPVEIVVMALPRPLETLARKMGFAAAMKVPRLIHWATHIRRSDAIVSLERTSTLLKRLPGHCPPMVHIPHGAGDRAKGYEPRFRFFDLVLVAGEKDRTRLLDTGLLKPDRVAKIGYSKLAALRALGFESTCDGFSQSRPTVLYIPHFDRSLSSWDGMGRAIIDRIARDGRFNLIVAPHMRLFEHAVQEGRALCEEFAGSDNVHIDPGSQASLDMTYTMQADLLVSDISSQIYEFCIRPRPCIFVNAHGVRWEDDPSYAMWRLGDVIEDIEQLIPAIENAFAHPDAYANRQREAVHWSLGDLEQSTDVIASDRILELLAR</sequence>
<organism evidence="1 2">
    <name type="scientific">Novosphingobium aureum</name>
    <dbReference type="NCBI Taxonomy" id="2792964"/>
    <lineage>
        <taxon>Bacteria</taxon>
        <taxon>Pseudomonadati</taxon>
        <taxon>Pseudomonadota</taxon>
        <taxon>Alphaproteobacteria</taxon>
        <taxon>Sphingomonadales</taxon>
        <taxon>Sphingomonadaceae</taxon>
        <taxon>Novosphingobium</taxon>
    </lineage>
</organism>
<keyword evidence="1" id="KW-0808">Transferase</keyword>
<accession>A0A931HEL1</accession>
<evidence type="ECO:0000313" key="2">
    <source>
        <dbReference type="Proteomes" id="UP000617634"/>
    </source>
</evidence>
<keyword evidence="2" id="KW-1185">Reference proteome</keyword>
<dbReference type="AlphaFoldDB" id="A0A931HEL1"/>
<dbReference type="InterPro" id="IPR043148">
    <property type="entry name" value="TagF_C"/>
</dbReference>
<reference evidence="1" key="1">
    <citation type="submission" date="2020-11" db="EMBL/GenBank/DDBJ databases">
        <title>Novosphingobium aureum sp. nov., a marine bacterium isolated from sediment of a salt flat.</title>
        <authorList>
            <person name="Yoo Y."/>
            <person name="Kim J.-J."/>
        </authorList>
    </citation>
    <scope>NUCLEOTIDE SEQUENCE</scope>
    <source>
        <strain evidence="1">YJ-S2-02</strain>
    </source>
</reference>
<dbReference type="SUPFAM" id="SSF53756">
    <property type="entry name" value="UDP-Glycosyltransferase/glycogen phosphorylase"/>
    <property type="match status" value="1"/>
</dbReference>
<name>A0A931HEL1_9SPHN</name>
<dbReference type="RefSeq" id="WP_197166358.1">
    <property type="nucleotide sequence ID" value="NZ_JADZGI010000004.1"/>
</dbReference>
<comment type="caution">
    <text evidence="1">The sequence shown here is derived from an EMBL/GenBank/DDBJ whole genome shotgun (WGS) entry which is preliminary data.</text>
</comment>
<proteinExistence type="predicted"/>
<dbReference type="GO" id="GO:0016740">
    <property type="term" value="F:transferase activity"/>
    <property type="evidence" value="ECO:0007669"/>
    <property type="project" value="UniProtKB-KW"/>
</dbReference>
<dbReference type="EMBL" id="JADZGI010000004">
    <property type="protein sequence ID" value="MBH0114680.1"/>
    <property type="molecule type" value="Genomic_DNA"/>
</dbReference>